<dbReference type="AlphaFoldDB" id="A5B2L8"/>
<dbReference type="EMBL" id="AM444417">
    <property type="protein sequence ID" value="CAN76351.1"/>
    <property type="molecule type" value="Genomic_DNA"/>
</dbReference>
<sequence length="197" mass="21605">MVRSLALRQEVRVWPNQGSTCLAQAIVRLMHRNPQTALAQSKHPYSIFDSGCSHSTAKRQWQFRKFTTYSHTINSKIKPNLSLLYATFSVSALEPSAAGENLGHLLFPVHKLLEEIVNGGATDPFACFALGDWTSSQHSVSYCAGMGFASGWFSGKLKGKVTGVDIALEALLKGFCPCEALWETKCTWTSADAPKHV</sequence>
<evidence type="ECO:0000313" key="1">
    <source>
        <dbReference type="EMBL" id="CAN76351.1"/>
    </source>
</evidence>
<accession>A5B2L8</accession>
<name>A5B2L8_VITVI</name>
<proteinExistence type="predicted"/>
<organism evidence="1">
    <name type="scientific">Vitis vinifera</name>
    <name type="common">Grape</name>
    <dbReference type="NCBI Taxonomy" id="29760"/>
    <lineage>
        <taxon>Eukaryota</taxon>
        <taxon>Viridiplantae</taxon>
        <taxon>Streptophyta</taxon>
        <taxon>Embryophyta</taxon>
        <taxon>Tracheophyta</taxon>
        <taxon>Spermatophyta</taxon>
        <taxon>Magnoliopsida</taxon>
        <taxon>eudicotyledons</taxon>
        <taxon>Gunneridae</taxon>
        <taxon>Pentapetalae</taxon>
        <taxon>rosids</taxon>
        <taxon>Vitales</taxon>
        <taxon>Vitaceae</taxon>
        <taxon>Viteae</taxon>
        <taxon>Vitis</taxon>
    </lineage>
</organism>
<gene>
    <name evidence="1" type="ORF">VITISV_025246</name>
</gene>
<protein>
    <submittedName>
        <fullName evidence="1">Uncharacterized protein</fullName>
    </submittedName>
</protein>
<reference evidence="1" key="1">
    <citation type="journal article" date="2007" name="PLoS ONE">
        <title>The first genome sequence of an elite grapevine cultivar (Pinot noir Vitis vinifera L.): coping with a highly heterozygous genome.</title>
        <authorList>
            <person name="Velasco R."/>
            <person name="Zharkikh A."/>
            <person name="Troggio M."/>
            <person name="Cartwright D.A."/>
            <person name="Cestaro A."/>
            <person name="Pruss D."/>
            <person name="Pindo M."/>
            <person name="FitzGerald L.M."/>
            <person name="Vezzulli S."/>
            <person name="Reid J."/>
            <person name="Malacarne G."/>
            <person name="Iliev D."/>
            <person name="Coppola G."/>
            <person name="Wardell B."/>
            <person name="Micheletti D."/>
            <person name="Macalma T."/>
            <person name="Facci M."/>
            <person name="Mitchell J.T."/>
            <person name="Perazzolli M."/>
            <person name="Eldredge G."/>
            <person name="Gatto P."/>
            <person name="Oyzerski R."/>
            <person name="Moretto M."/>
            <person name="Gutin N."/>
            <person name="Stefanini M."/>
            <person name="Chen Y."/>
            <person name="Segala C."/>
            <person name="Davenport C."/>
            <person name="Dematte L."/>
            <person name="Mraz A."/>
            <person name="Battilana J."/>
            <person name="Stormo K."/>
            <person name="Costa F."/>
            <person name="Tao Q."/>
            <person name="Si-Ammour A."/>
            <person name="Harkins T."/>
            <person name="Lackey A."/>
            <person name="Perbost C."/>
            <person name="Taillon B."/>
            <person name="Stella A."/>
            <person name="Solovyev V."/>
            <person name="Fawcett J.A."/>
            <person name="Sterck L."/>
            <person name="Vandepoele K."/>
            <person name="Grando S.M."/>
            <person name="Toppo S."/>
            <person name="Moser C."/>
            <person name="Lanchbury J."/>
            <person name="Bogden R."/>
            <person name="Skolnick M."/>
            <person name="Sgaramella V."/>
            <person name="Bhatnagar S.K."/>
            <person name="Fontana P."/>
            <person name="Gutin A."/>
            <person name="Van de Peer Y."/>
            <person name="Salamini F."/>
            <person name="Viola R."/>
        </authorList>
    </citation>
    <scope>NUCLEOTIDE SEQUENCE</scope>
</reference>